<name>A0A2T5V5M0_9HYPH</name>
<dbReference type="GO" id="GO:0003677">
    <property type="term" value="F:DNA binding"/>
    <property type="evidence" value="ECO:0007669"/>
    <property type="project" value="UniProtKB-KW"/>
</dbReference>
<feature type="domain" description="SIS" evidence="5">
    <location>
        <begin position="131"/>
        <end position="270"/>
    </location>
</feature>
<dbReference type="InterPro" id="IPR001347">
    <property type="entry name" value="SIS_dom"/>
</dbReference>
<dbReference type="SUPFAM" id="SSF46689">
    <property type="entry name" value="Homeodomain-like"/>
    <property type="match status" value="1"/>
</dbReference>
<dbReference type="InterPro" id="IPR046348">
    <property type="entry name" value="SIS_dom_sf"/>
</dbReference>
<dbReference type="RefSeq" id="WP_107991109.1">
    <property type="nucleotide sequence ID" value="NZ_QAYG01000008.1"/>
</dbReference>
<keyword evidence="7" id="KW-1185">Reference proteome</keyword>
<evidence type="ECO:0000256" key="2">
    <source>
        <dbReference type="ARBA" id="ARBA00023125"/>
    </source>
</evidence>
<evidence type="ECO:0000259" key="4">
    <source>
        <dbReference type="PROSITE" id="PS51071"/>
    </source>
</evidence>
<reference evidence="6 7" key="1">
    <citation type="submission" date="2018-04" db="EMBL/GenBank/DDBJ databases">
        <title>Genomic Encyclopedia of Archaeal and Bacterial Type Strains, Phase II (KMG-II): from individual species to whole genera.</title>
        <authorList>
            <person name="Goeker M."/>
        </authorList>
    </citation>
    <scope>NUCLEOTIDE SEQUENCE [LARGE SCALE GENOMIC DNA]</scope>
    <source>
        <strain evidence="6 7">DSM 23382</strain>
    </source>
</reference>
<comment type="caution">
    <text evidence="6">The sequence shown here is derived from an EMBL/GenBank/DDBJ whole genome shotgun (WGS) entry which is preliminary data.</text>
</comment>
<dbReference type="Gene3D" id="1.10.10.10">
    <property type="entry name" value="Winged helix-like DNA-binding domain superfamily/Winged helix DNA-binding domain"/>
    <property type="match status" value="1"/>
</dbReference>
<accession>A0A2T5V5M0</accession>
<evidence type="ECO:0000313" key="7">
    <source>
        <dbReference type="Proteomes" id="UP000244081"/>
    </source>
</evidence>
<feature type="domain" description="HTH rpiR-type" evidence="4">
    <location>
        <begin position="9"/>
        <end position="85"/>
    </location>
</feature>
<dbReference type="Pfam" id="PF01380">
    <property type="entry name" value="SIS"/>
    <property type="match status" value="1"/>
</dbReference>
<keyword evidence="3" id="KW-0804">Transcription</keyword>
<organism evidence="6 7">
    <name type="scientific">Breoghania corrubedonensis</name>
    <dbReference type="NCBI Taxonomy" id="665038"/>
    <lineage>
        <taxon>Bacteria</taxon>
        <taxon>Pseudomonadati</taxon>
        <taxon>Pseudomonadota</taxon>
        <taxon>Alphaproteobacteria</taxon>
        <taxon>Hyphomicrobiales</taxon>
        <taxon>Stappiaceae</taxon>
        <taxon>Breoghania</taxon>
    </lineage>
</organism>
<dbReference type="GO" id="GO:0003700">
    <property type="term" value="F:DNA-binding transcription factor activity"/>
    <property type="evidence" value="ECO:0007669"/>
    <property type="project" value="InterPro"/>
</dbReference>
<keyword evidence="2" id="KW-0238">DNA-binding</keyword>
<dbReference type="GO" id="GO:0097367">
    <property type="term" value="F:carbohydrate derivative binding"/>
    <property type="evidence" value="ECO:0007669"/>
    <property type="project" value="InterPro"/>
</dbReference>
<evidence type="ECO:0000256" key="1">
    <source>
        <dbReference type="ARBA" id="ARBA00023015"/>
    </source>
</evidence>
<proteinExistence type="predicted"/>
<dbReference type="PANTHER" id="PTHR30514:SF18">
    <property type="entry name" value="RPIR-FAMILY TRANSCRIPTIONAL REGULATOR"/>
    <property type="match status" value="1"/>
</dbReference>
<dbReference type="GO" id="GO:1901135">
    <property type="term" value="P:carbohydrate derivative metabolic process"/>
    <property type="evidence" value="ECO:0007669"/>
    <property type="project" value="InterPro"/>
</dbReference>
<evidence type="ECO:0000259" key="5">
    <source>
        <dbReference type="PROSITE" id="PS51464"/>
    </source>
</evidence>
<keyword evidence="1" id="KW-0805">Transcription regulation</keyword>
<sequence length="295" mass="32085">MNAAIRSTEELRRDISEIVEGGSPQVSAFAAWVLDNYQEVAFRSLRAAAGAASVNPNSAVRLAKALGYAGYDSFRADIQSALRENFVPYSKRAHALTRRSGADTWESLRKATNANLAAAFSPGMRTLLATCAQELVTARRIYCIGVRSCFSLAHYFTYVGAMAFANIVHTPNEPGGIMDMVSQAGPRDIVIAITYAHYSWEVVRGVTIANECGARVIALTDSMASPVARGAWKVVPLPMAGPHLIPSLAPALSIIELLLAEMVLRAPDAERRVHDFEERIKRFRGYVLSDPTTGR</sequence>
<dbReference type="AlphaFoldDB" id="A0A2T5V5M0"/>
<dbReference type="Gene3D" id="3.40.50.10490">
    <property type="entry name" value="Glucose-6-phosphate isomerase like protein, domain 1"/>
    <property type="match status" value="1"/>
</dbReference>
<evidence type="ECO:0000313" key="6">
    <source>
        <dbReference type="EMBL" id="PTW59040.1"/>
    </source>
</evidence>
<evidence type="ECO:0000256" key="3">
    <source>
        <dbReference type="ARBA" id="ARBA00023163"/>
    </source>
</evidence>
<dbReference type="EMBL" id="QAYG01000008">
    <property type="protein sequence ID" value="PTW59040.1"/>
    <property type="molecule type" value="Genomic_DNA"/>
</dbReference>
<dbReference type="InterPro" id="IPR036388">
    <property type="entry name" value="WH-like_DNA-bd_sf"/>
</dbReference>
<dbReference type="InterPro" id="IPR035472">
    <property type="entry name" value="RpiR-like_SIS"/>
</dbReference>
<dbReference type="PROSITE" id="PS51071">
    <property type="entry name" value="HTH_RPIR"/>
    <property type="match status" value="1"/>
</dbReference>
<dbReference type="CDD" id="cd05013">
    <property type="entry name" value="SIS_RpiR"/>
    <property type="match status" value="1"/>
</dbReference>
<dbReference type="InterPro" id="IPR009057">
    <property type="entry name" value="Homeodomain-like_sf"/>
</dbReference>
<dbReference type="OrthoDB" id="9814005at2"/>
<protein>
    <submittedName>
        <fullName evidence="6">RpiR family transcriptional regulator</fullName>
    </submittedName>
</protein>
<dbReference type="PROSITE" id="PS51464">
    <property type="entry name" value="SIS"/>
    <property type="match status" value="1"/>
</dbReference>
<gene>
    <name evidence="6" type="ORF">C8N35_10875</name>
</gene>
<dbReference type="InterPro" id="IPR000281">
    <property type="entry name" value="HTH_RpiR"/>
</dbReference>
<dbReference type="Proteomes" id="UP000244081">
    <property type="component" value="Unassembled WGS sequence"/>
</dbReference>
<dbReference type="SUPFAM" id="SSF53697">
    <property type="entry name" value="SIS domain"/>
    <property type="match status" value="1"/>
</dbReference>
<dbReference type="PANTHER" id="PTHR30514">
    <property type="entry name" value="GLUCOKINASE"/>
    <property type="match status" value="1"/>
</dbReference>
<dbReference type="InterPro" id="IPR047640">
    <property type="entry name" value="RpiR-like"/>
</dbReference>